<dbReference type="AlphaFoldDB" id="A0A939DNN8"/>
<proteinExistence type="predicted"/>
<dbReference type="RefSeq" id="WP_206573227.1">
    <property type="nucleotide sequence ID" value="NZ_JAFKCV010000003.1"/>
</dbReference>
<comment type="caution">
    <text evidence="1">The sequence shown here is derived from an EMBL/GenBank/DDBJ whole genome shotgun (WGS) entry which is preliminary data.</text>
</comment>
<accession>A0A939DNN8</accession>
<evidence type="ECO:0000313" key="1">
    <source>
        <dbReference type="EMBL" id="MBN7825126.1"/>
    </source>
</evidence>
<reference evidence="1" key="1">
    <citation type="submission" date="2021-03" db="EMBL/GenBank/DDBJ databases">
        <title>novel species isolated from a fishpond in China.</title>
        <authorList>
            <person name="Lu H."/>
            <person name="Cai Z."/>
        </authorList>
    </citation>
    <scope>NUCLEOTIDE SEQUENCE</scope>
    <source>
        <strain evidence="1">JCM 30855</strain>
    </source>
</reference>
<dbReference type="Proteomes" id="UP000664654">
    <property type="component" value="Unassembled WGS sequence"/>
</dbReference>
<organism evidence="1 2">
    <name type="scientific">Bowmanella dokdonensis</name>
    <dbReference type="NCBI Taxonomy" id="751969"/>
    <lineage>
        <taxon>Bacteria</taxon>
        <taxon>Pseudomonadati</taxon>
        <taxon>Pseudomonadota</taxon>
        <taxon>Gammaproteobacteria</taxon>
        <taxon>Alteromonadales</taxon>
        <taxon>Alteromonadaceae</taxon>
        <taxon>Bowmanella</taxon>
    </lineage>
</organism>
<evidence type="ECO:0000313" key="2">
    <source>
        <dbReference type="Proteomes" id="UP000664654"/>
    </source>
</evidence>
<keyword evidence="2" id="KW-1185">Reference proteome</keyword>
<protein>
    <submittedName>
        <fullName evidence="1">Uncharacterized protein</fullName>
    </submittedName>
</protein>
<dbReference type="EMBL" id="JAFKCV010000003">
    <property type="protein sequence ID" value="MBN7825126.1"/>
    <property type="molecule type" value="Genomic_DNA"/>
</dbReference>
<sequence>MRCVPWLNETIIADARLANQLLGGSQYRQFAQLFVRRPFCMRQGFDSPPESGFT</sequence>
<name>A0A939DNN8_9ALTE</name>
<gene>
    <name evidence="1" type="ORF">J0A66_07810</name>
</gene>